<protein>
    <submittedName>
        <fullName evidence="2">Uncharacterized protein</fullName>
    </submittedName>
</protein>
<dbReference type="EMBL" id="PVUB01000009">
    <property type="protein sequence ID" value="PRZ21265.1"/>
    <property type="molecule type" value="Genomic_DNA"/>
</dbReference>
<dbReference type="RefSeq" id="WP_072945272.1">
    <property type="nucleotide sequence ID" value="NZ_FQWO01000011.1"/>
</dbReference>
<dbReference type="OrthoDB" id="945889at2"/>
<evidence type="ECO:0000313" key="1">
    <source>
        <dbReference type="EMBL" id="PRZ21265.1"/>
    </source>
</evidence>
<accession>A0A1M5S9V3</accession>
<dbReference type="Proteomes" id="UP000184384">
    <property type="component" value="Unassembled WGS sequence"/>
</dbReference>
<proteinExistence type="predicted"/>
<evidence type="ECO:0000313" key="2">
    <source>
        <dbReference type="EMBL" id="SHH35412.1"/>
    </source>
</evidence>
<sequence>MNKTNIEIKDQFNFFNELVYEEKIILNKEILLQPKKNNVFWFTGQSNVQHNTISEDIVFMIEQSKRDNKYGIKLRCNNFIKQPYFRFDSDGPAHRNENPEIPLEEQSIKTPHFNSFDENGNYIAYKNETLKNEAEAQIIANDINFGISLFCMETNSKLIDNNFPSVIQLIQELGFTENININFDNINFE</sequence>
<keyword evidence="4" id="KW-1185">Reference proteome</keyword>
<evidence type="ECO:0000313" key="3">
    <source>
        <dbReference type="Proteomes" id="UP000184384"/>
    </source>
</evidence>
<dbReference type="Proteomes" id="UP000237771">
    <property type="component" value="Unassembled WGS sequence"/>
</dbReference>
<reference evidence="2" key="1">
    <citation type="submission" date="2016-11" db="EMBL/GenBank/DDBJ databases">
        <authorList>
            <person name="Jaros S."/>
            <person name="Januszkiewicz K."/>
            <person name="Wedrychowicz H."/>
        </authorList>
    </citation>
    <scope>NUCLEOTIDE SEQUENCE [LARGE SCALE GENOMIC DNA]</scope>
    <source>
        <strain evidence="2">DSM 19729</strain>
    </source>
</reference>
<evidence type="ECO:0000313" key="4">
    <source>
        <dbReference type="Proteomes" id="UP000237771"/>
    </source>
</evidence>
<organism evidence="2 3">
    <name type="scientific">Flavobacterium granuli</name>
    <dbReference type="NCBI Taxonomy" id="280093"/>
    <lineage>
        <taxon>Bacteria</taxon>
        <taxon>Pseudomonadati</taxon>
        <taxon>Bacteroidota</taxon>
        <taxon>Flavobacteriia</taxon>
        <taxon>Flavobacteriales</taxon>
        <taxon>Flavobacteriaceae</taxon>
        <taxon>Flavobacterium</taxon>
    </lineage>
</organism>
<dbReference type="AlphaFoldDB" id="A0A1M5S9V3"/>
<name>A0A1M5S9V3_9FLAO</name>
<reference evidence="1 4" key="3">
    <citation type="submission" date="2018-03" db="EMBL/GenBank/DDBJ databases">
        <title>Genomic Encyclopedia of Archaeal and Bacterial Type Strains, Phase II (KMG-II): from individual species to whole genera.</title>
        <authorList>
            <person name="Goeker M."/>
        </authorList>
    </citation>
    <scope>NUCLEOTIDE SEQUENCE [LARGE SCALE GENOMIC DNA]</scope>
    <source>
        <strain evidence="1 4">DSM 17797</strain>
    </source>
</reference>
<gene>
    <name evidence="1" type="ORF">BC624_109118</name>
    <name evidence="2" type="ORF">SAMN05443373_111118</name>
</gene>
<dbReference type="EMBL" id="FQWO01000011">
    <property type="protein sequence ID" value="SHH35412.1"/>
    <property type="molecule type" value="Genomic_DNA"/>
</dbReference>
<reference evidence="3" key="2">
    <citation type="submission" date="2016-11" db="EMBL/GenBank/DDBJ databases">
        <authorList>
            <person name="Varghese N."/>
            <person name="Submissions S."/>
        </authorList>
    </citation>
    <scope>NUCLEOTIDE SEQUENCE [LARGE SCALE GENOMIC DNA]</scope>
    <source>
        <strain evidence="3">DSM 19729</strain>
    </source>
</reference>